<keyword evidence="2" id="KW-1185">Reference proteome</keyword>
<dbReference type="WBParaSite" id="HPBE_0001006601-mRNA-1">
    <property type="protein sequence ID" value="HPBE_0001006601-mRNA-1"/>
    <property type="gene ID" value="HPBE_0001006601"/>
</dbReference>
<dbReference type="Proteomes" id="UP000050761">
    <property type="component" value="Unassembled WGS sequence"/>
</dbReference>
<name>A0A3P7Y8K2_HELPZ</name>
<dbReference type="EMBL" id="UZAH01026638">
    <property type="protein sequence ID" value="VDO83471.1"/>
    <property type="molecule type" value="Genomic_DNA"/>
</dbReference>
<dbReference type="OrthoDB" id="5779449at2759"/>
<gene>
    <name evidence="1" type="ORF">HPBE_LOCUS10067</name>
</gene>
<reference evidence="1 2" key="1">
    <citation type="submission" date="2018-11" db="EMBL/GenBank/DDBJ databases">
        <authorList>
            <consortium name="Pathogen Informatics"/>
        </authorList>
    </citation>
    <scope>NUCLEOTIDE SEQUENCE [LARGE SCALE GENOMIC DNA]</scope>
</reference>
<sequence length="218" mass="25231">MDSKSLMTFSHLPVTIAVFRCGEPTCFHEWFRNRDHNSNPVRDHIQLFDHVYPTVRNTIAVNLAGAADQRKLQRAYRVYSHEILAKISSGEPDTESEIATIKWWMKNSVALTAKPFPGMKEFDTVYVSYCLVRDDDKGFFFITRYKGASSIVRFFFYEGDNNEQQWHATMTAFNVIVGEEHIRKMIQAASARRMSLCEFIENILWPFADRLSAVQKSA</sequence>
<reference evidence="3" key="2">
    <citation type="submission" date="2019-09" db="UniProtKB">
        <authorList>
            <consortium name="WormBaseParasite"/>
        </authorList>
    </citation>
    <scope>IDENTIFICATION</scope>
</reference>
<evidence type="ECO:0000313" key="3">
    <source>
        <dbReference type="WBParaSite" id="HPBE_0001006601-mRNA-1"/>
    </source>
</evidence>
<organism evidence="1">
    <name type="scientific">Heligmosomoides polygyrus</name>
    <name type="common">Parasitic roundworm</name>
    <dbReference type="NCBI Taxonomy" id="6339"/>
    <lineage>
        <taxon>Eukaryota</taxon>
        <taxon>Metazoa</taxon>
        <taxon>Ecdysozoa</taxon>
        <taxon>Nematoda</taxon>
        <taxon>Chromadorea</taxon>
        <taxon>Rhabditida</taxon>
        <taxon>Rhabditina</taxon>
        <taxon>Rhabditomorpha</taxon>
        <taxon>Strongyloidea</taxon>
        <taxon>Heligmosomidae</taxon>
        <taxon>Heligmosomoides</taxon>
    </lineage>
</organism>
<accession>A0A3P7Y8K2</accession>
<protein>
    <submittedName>
        <fullName evidence="3">WH1 domain-containing protein</fullName>
    </submittedName>
</protein>
<dbReference type="AlphaFoldDB" id="A0A3P7Y8K2"/>
<evidence type="ECO:0000313" key="1">
    <source>
        <dbReference type="EMBL" id="VDO83471.1"/>
    </source>
</evidence>
<evidence type="ECO:0000313" key="2">
    <source>
        <dbReference type="Proteomes" id="UP000050761"/>
    </source>
</evidence>
<proteinExistence type="predicted"/>